<gene>
    <name evidence="2" type="ORF">QM089_21030</name>
</gene>
<dbReference type="OrthoDB" id="6310677at2"/>
<accession>A0A1E3UUF8</accession>
<dbReference type="Pfam" id="PF20472">
    <property type="entry name" value="PDDEXK_11"/>
    <property type="match status" value="1"/>
</dbReference>
<dbReference type="EMBL" id="JASGOQ010000001">
    <property type="protein sequence ID" value="MDV5392680.1"/>
    <property type="molecule type" value="Genomic_DNA"/>
</dbReference>
<feature type="domain" description="PD-(D/E)XK nuclease" evidence="1">
    <location>
        <begin position="32"/>
        <end position="153"/>
    </location>
</feature>
<evidence type="ECO:0000313" key="2">
    <source>
        <dbReference type="EMBL" id="MDV5392680.1"/>
    </source>
</evidence>
<evidence type="ECO:0000259" key="1">
    <source>
        <dbReference type="Pfam" id="PF20472"/>
    </source>
</evidence>
<dbReference type="Proteomes" id="UP001187859">
    <property type="component" value="Unassembled WGS sequence"/>
</dbReference>
<dbReference type="RefSeq" id="WP_047534281.1">
    <property type="nucleotide sequence ID" value="NZ_AP026732.1"/>
</dbReference>
<evidence type="ECO:0000313" key="3">
    <source>
        <dbReference type="Proteomes" id="UP001187859"/>
    </source>
</evidence>
<protein>
    <recommendedName>
        <fullName evidence="1">PD-(D/E)XK nuclease domain-containing protein</fullName>
    </recommendedName>
</protein>
<dbReference type="InterPro" id="IPR046821">
    <property type="entry name" value="PDDEXK_11"/>
</dbReference>
<comment type="caution">
    <text evidence="2">The sequence shown here is derived from an EMBL/GenBank/DDBJ whole genome shotgun (WGS) entry which is preliminary data.</text>
</comment>
<organism evidence="2 3">
    <name type="scientific">Shewanella xiamenensis</name>
    <dbReference type="NCBI Taxonomy" id="332186"/>
    <lineage>
        <taxon>Bacteria</taxon>
        <taxon>Pseudomonadati</taxon>
        <taxon>Pseudomonadota</taxon>
        <taxon>Gammaproteobacteria</taxon>
        <taxon>Alteromonadales</taxon>
        <taxon>Shewanellaceae</taxon>
        <taxon>Shewanella</taxon>
    </lineage>
</organism>
<proteinExistence type="predicted"/>
<reference evidence="2" key="1">
    <citation type="submission" date="2023-05" db="EMBL/GenBank/DDBJ databases">
        <title>Colonisation of extended spectrum b-lactamase- and carbapenemase-producing bacteria on hospital surfaces from low- and middle-income countries.</title>
        <authorList>
            <person name="Nieto-Rosado M."/>
            <person name="Sands K."/>
            <person name="Iregbu K."/>
            <person name="Zahra R."/>
            <person name="Mazarati J.B."/>
            <person name="Mehtar S."/>
            <person name="Barnards-Group B."/>
            <person name="Walsh T.R."/>
        </authorList>
    </citation>
    <scope>NUCLEOTIDE SEQUENCE</scope>
    <source>
        <strain evidence="2">PP-E493</strain>
    </source>
</reference>
<sequence>MNQESLFEDLPEVDTGKYEASMLSNQKFCDQVEQSLVALGFCEAQGVPSQNEFLKNVPYTDMYGGIRKAAFLVQHQTLGAVRIEAHKQEQSGSVDQKFPFFLESLRLAPEQNLVILLGGKGYKQKAFDWIKTAASNIQDKQIKVFSDLDEFINFFVSK</sequence>
<dbReference type="AlphaFoldDB" id="A0A1E3UUF8"/>
<name>A0A1E3UUF8_9GAMM</name>